<dbReference type="EMBL" id="BMAW01014070">
    <property type="protein sequence ID" value="GFT37338.1"/>
    <property type="molecule type" value="Genomic_DNA"/>
</dbReference>
<proteinExistence type="predicted"/>
<dbReference type="EMBL" id="BMAW01080398">
    <property type="protein sequence ID" value="GFU19359.1"/>
    <property type="molecule type" value="Genomic_DNA"/>
</dbReference>
<sequence>MEDVIFLILETILYFVYWVVLGSDLPSLLEIIVYSITVEILKICVLSESPTGDNLSGFGFAEVQENSTLDNVSVVNSSSELNVYQAPDLKECVTLKRNISILNPLKQTKSNMVPIVHSEVVYNFCVALDLKARLVPVDNRVVFGPQKHSTKYNVTPVVHSELVYSICLALGLKAKLAPQKHDC</sequence>
<gene>
    <name evidence="3" type="ORF">NPIL_135401</name>
    <name evidence="2" type="ORF">NPIL_331161</name>
    <name evidence="4" type="ORF">NPIL_479981</name>
    <name evidence="1" type="ORF">NPIL_9411</name>
</gene>
<evidence type="ECO:0000313" key="4">
    <source>
        <dbReference type="EMBL" id="GFU19359.1"/>
    </source>
</evidence>
<evidence type="ECO:0000313" key="3">
    <source>
        <dbReference type="EMBL" id="GFT72412.1"/>
    </source>
</evidence>
<dbReference type="AlphaFoldDB" id="A0A8X6MR53"/>
<evidence type="ECO:0000313" key="5">
    <source>
        <dbReference type="Proteomes" id="UP000887013"/>
    </source>
</evidence>
<dbReference type="EMBL" id="BMAW01021331">
    <property type="protein sequence ID" value="GFT72412.1"/>
    <property type="molecule type" value="Genomic_DNA"/>
</dbReference>
<organism evidence="1 5">
    <name type="scientific">Nephila pilipes</name>
    <name type="common">Giant wood spider</name>
    <name type="synonym">Nephila maculata</name>
    <dbReference type="NCBI Taxonomy" id="299642"/>
    <lineage>
        <taxon>Eukaryota</taxon>
        <taxon>Metazoa</taxon>
        <taxon>Ecdysozoa</taxon>
        <taxon>Arthropoda</taxon>
        <taxon>Chelicerata</taxon>
        <taxon>Arachnida</taxon>
        <taxon>Araneae</taxon>
        <taxon>Araneomorphae</taxon>
        <taxon>Entelegynae</taxon>
        <taxon>Araneoidea</taxon>
        <taxon>Nephilidae</taxon>
        <taxon>Nephila</taxon>
    </lineage>
</organism>
<dbReference type="Proteomes" id="UP000887013">
    <property type="component" value="Unassembled WGS sequence"/>
</dbReference>
<evidence type="ECO:0000313" key="1">
    <source>
        <dbReference type="EMBL" id="GFS73360.1"/>
    </source>
</evidence>
<comment type="caution">
    <text evidence="1">The sequence shown here is derived from an EMBL/GenBank/DDBJ whole genome shotgun (WGS) entry which is preliminary data.</text>
</comment>
<keyword evidence="5" id="KW-1185">Reference proteome</keyword>
<name>A0A8X6MR53_NEPPI</name>
<dbReference type="EMBL" id="BMAW01096122">
    <property type="protein sequence ID" value="GFS73360.1"/>
    <property type="molecule type" value="Genomic_DNA"/>
</dbReference>
<accession>A0A8X6MR53</accession>
<evidence type="ECO:0000313" key="2">
    <source>
        <dbReference type="EMBL" id="GFT37338.1"/>
    </source>
</evidence>
<reference evidence="1" key="1">
    <citation type="submission" date="2020-08" db="EMBL/GenBank/DDBJ databases">
        <title>Multicomponent nature underlies the extraordinary mechanical properties of spider dragline silk.</title>
        <authorList>
            <person name="Kono N."/>
            <person name="Nakamura H."/>
            <person name="Mori M."/>
            <person name="Yoshida Y."/>
            <person name="Ohtoshi R."/>
            <person name="Malay A.D."/>
            <person name="Moran D.A.P."/>
            <person name="Tomita M."/>
            <person name="Numata K."/>
            <person name="Arakawa K."/>
        </authorList>
    </citation>
    <scope>NUCLEOTIDE SEQUENCE</scope>
</reference>
<protein>
    <submittedName>
        <fullName evidence="1">Uncharacterized protein</fullName>
    </submittedName>
</protein>